<evidence type="ECO:0000256" key="12">
    <source>
        <dbReference type="ARBA" id="ARBA00047880"/>
    </source>
</evidence>
<evidence type="ECO:0000313" key="17">
    <source>
        <dbReference type="Proteomes" id="UP000515800"/>
    </source>
</evidence>
<evidence type="ECO:0000256" key="13">
    <source>
        <dbReference type="ARBA" id="ARBA00049494"/>
    </source>
</evidence>
<dbReference type="InterPro" id="IPR014729">
    <property type="entry name" value="Rossmann-like_a/b/a_fold"/>
</dbReference>
<dbReference type="SUPFAM" id="SSF52374">
    <property type="entry name" value="Nucleotidylyl transferase"/>
    <property type="match status" value="1"/>
</dbReference>
<evidence type="ECO:0000259" key="15">
    <source>
        <dbReference type="SMART" id="SM00904"/>
    </source>
</evidence>
<dbReference type="GO" id="GO:0005524">
    <property type="term" value="F:ATP binding"/>
    <property type="evidence" value="ECO:0007669"/>
    <property type="project" value="UniProtKB-UniRule"/>
</dbReference>
<dbReference type="EMBL" id="CP060724">
    <property type="protein sequence ID" value="QNN75496.1"/>
    <property type="molecule type" value="Genomic_DNA"/>
</dbReference>
<proteinExistence type="inferred from homology"/>
<dbReference type="InterPro" id="IPR015865">
    <property type="entry name" value="Riboflavin_kinase_bac/euk"/>
</dbReference>
<comment type="similarity">
    <text evidence="14">Belongs to the ribF family.</text>
</comment>
<keyword evidence="11" id="KW-0511">Multifunctional enzyme</keyword>
<dbReference type="Pfam" id="PF06574">
    <property type="entry name" value="FAD_syn"/>
    <property type="match status" value="1"/>
</dbReference>
<keyword evidence="9 14" id="KW-0274">FAD</keyword>
<evidence type="ECO:0000256" key="1">
    <source>
        <dbReference type="ARBA" id="ARBA00004726"/>
    </source>
</evidence>
<evidence type="ECO:0000256" key="6">
    <source>
        <dbReference type="ARBA" id="ARBA00022695"/>
    </source>
</evidence>
<dbReference type="NCBIfam" id="TIGR00083">
    <property type="entry name" value="ribF"/>
    <property type="match status" value="1"/>
</dbReference>
<dbReference type="SMART" id="SM00904">
    <property type="entry name" value="Flavokinase"/>
    <property type="match status" value="1"/>
</dbReference>
<dbReference type="RefSeq" id="WP_187529329.1">
    <property type="nucleotide sequence ID" value="NZ_CP060724.1"/>
</dbReference>
<comment type="catalytic activity">
    <reaction evidence="13 14">
        <text>FMN + ATP + H(+) = FAD + diphosphate</text>
        <dbReference type="Rhea" id="RHEA:17237"/>
        <dbReference type="ChEBI" id="CHEBI:15378"/>
        <dbReference type="ChEBI" id="CHEBI:30616"/>
        <dbReference type="ChEBI" id="CHEBI:33019"/>
        <dbReference type="ChEBI" id="CHEBI:57692"/>
        <dbReference type="ChEBI" id="CHEBI:58210"/>
        <dbReference type="EC" id="2.7.7.2"/>
    </reaction>
</comment>
<evidence type="ECO:0000256" key="5">
    <source>
        <dbReference type="ARBA" id="ARBA00022679"/>
    </source>
</evidence>
<comment type="catalytic activity">
    <reaction evidence="12 14">
        <text>riboflavin + ATP = FMN + ADP + H(+)</text>
        <dbReference type="Rhea" id="RHEA:14357"/>
        <dbReference type="ChEBI" id="CHEBI:15378"/>
        <dbReference type="ChEBI" id="CHEBI:30616"/>
        <dbReference type="ChEBI" id="CHEBI:57986"/>
        <dbReference type="ChEBI" id="CHEBI:58210"/>
        <dbReference type="ChEBI" id="CHEBI:456216"/>
        <dbReference type="EC" id="2.7.1.26"/>
    </reaction>
</comment>
<dbReference type="Gene3D" id="2.40.30.30">
    <property type="entry name" value="Riboflavin kinase-like"/>
    <property type="match status" value="1"/>
</dbReference>
<dbReference type="PIRSF" id="PIRSF004491">
    <property type="entry name" value="FAD_Synth"/>
    <property type="match status" value="1"/>
</dbReference>
<evidence type="ECO:0000256" key="14">
    <source>
        <dbReference type="PIRNR" id="PIRNR004491"/>
    </source>
</evidence>
<keyword evidence="10 14" id="KW-0067">ATP-binding</keyword>
<dbReference type="GO" id="GO:0009398">
    <property type="term" value="P:FMN biosynthetic process"/>
    <property type="evidence" value="ECO:0007669"/>
    <property type="project" value="UniProtKB-UniRule"/>
</dbReference>
<evidence type="ECO:0000256" key="4">
    <source>
        <dbReference type="ARBA" id="ARBA00022643"/>
    </source>
</evidence>
<evidence type="ECO:0000313" key="16">
    <source>
        <dbReference type="EMBL" id="QNN75496.1"/>
    </source>
</evidence>
<organism evidence="16 17">
    <name type="scientific">Weissella diestrammenae</name>
    <dbReference type="NCBI Taxonomy" id="1162633"/>
    <lineage>
        <taxon>Bacteria</taxon>
        <taxon>Bacillati</taxon>
        <taxon>Bacillota</taxon>
        <taxon>Bacilli</taxon>
        <taxon>Lactobacillales</taxon>
        <taxon>Lactobacillaceae</taxon>
        <taxon>Weissella</taxon>
    </lineage>
</organism>
<evidence type="ECO:0000256" key="9">
    <source>
        <dbReference type="ARBA" id="ARBA00022827"/>
    </source>
</evidence>
<dbReference type="EC" id="2.7.7.2" evidence="14"/>
<evidence type="ECO:0000256" key="10">
    <source>
        <dbReference type="ARBA" id="ARBA00022840"/>
    </source>
</evidence>
<evidence type="ECO:0000256" key="11">
    <source>
        <dbReference type="ARBA" id="ARBA00023268"/>
    </source>
</evidence>
<dbReference type="InterPro" id="IPR023465">
    <property type="entry name" value="Riboflavin_kinase_dom_sf"/>
</dbReference>
<dbReference type="GO" id="GO:0009231">
    <property type="term" value="P:riboflavin biosynthetic process"/>
    <property type="evidence" value="ECO:0007669"/>
    <property type="project" value="InterPro"/>
</dbReference>
<keyword evidence="6 14" id="KW-0548">Nucleotidyltransferase</keyword>
<dbReference type="UniPathway" id="UPA00276">
    <property type="reaction ID" value="UER00406"/>
</dbReference>
<dbReference type="GO" id="GO:0008531">
    <property type="term" value="F:riboflavin kinase activity"/>
    <property type="evidence" value="ECO:0007669"/>
    <property type="project" value="UniProtKB-UniRule"/>
</dbReference>
<protein>
    <recommendedName>
        <fullName evidence="14">Riboflavin biosynthesis protein</fullName>
    </recommendedName>
    <domain>
        <recommendedName>
            <fullName evidence="14">Riboflavin kinase</fullName>
            <ecNumber evidence="14">2.7.1.26</ecNumber>
        </recommendedName>
        <alternativeName>
            <fullName evidence="14">Flavokinase</fullName>
        </alternativeName>
    </domain>
    <domain>
        <recommendedName>
            <fullName evidence="14">FMN adenylyltransferase</fullName>
            <ecNumber evidence="14">2.7.7.2</ecNumber>
        </recommendedName>
        <alternativeName>
            <fullName evidence="14">FAD pyrophosphorylase</fullName>
        </alternativeName>
        <alternativeName>
            <fullName evidence="14">FAD synthase</fullName>
        </alternativeName>
    </domain>
</protein>
<dbReference type="PANTHER" id="PTHR22749">
    <property type="entry name" value="RIBOFLAVIN KINASE/FMN ADENYLYLTRANSFERASE"/>
    <property type="match status" value="1"/>
</dbReference>
<feature type="domain" description="Riboflavin kinase" evidence="15">
    <location>
        <begin position="185"/>
        <end position="310"/>
    </location>
</feature>
<evidence type="ECO:0000256" key="8">
    <source>
        <dbReference type="ARBA" id="ARBA00022777"/>
    </source>
</evidence>
<name>A0A7G9T5X1_9LACO</name>
<evidence type="ECO:0000256" key="2">
    <source>
        <dbReference type="ARBA" id="ARBA00005201"/>
    </source>
</evidence>
<dbReference type="AlphaFoldDB" id="A0A7G9T5X1"/>
<dbReference type="UniPathway" id="UPA00277">
    <property type="reaction ID" value="UER00407"/>
</dbReference>
<dbReference type="GO" id="GO:0003919">
    <property type="term" value="F:FMN adenylyltransferase activity"/>
    <property type="evidence" value="ECO:0007669"/>
    <property type="project" value="UniProtKB-UniRule"/>
</dbReference>
<dbReference type="CDD" id="cd02064">
    <property type="entry name" value="FAD_synthetase_N"/>
    <property type="match status" value="1"/>
</dbReference>
<dbReference type="InterPro" id="IPR015864">
    <property type="entry name" value="FAD_synthase"/>
</dbReference>
<accession>A0A7G9T5X1</accession>
<reference evidence="16 17" key="1">
    <citation type="submission" date="2020-08" db="EMBL/GenBank/DDBJ databases">
        <title>Genome sequence of Weissella diestrammenae KACC 16890T.</title>
        <authorList>
            <person name="Hyun D.-W."/>
            <person name="Bae J.-W."/>
        </authorList>
    </citation>
    <scope>NUCLEOTIDE SEQUENCE [LARGE SCALE GENOMIC DNA]</scope>
    <source>
        <strain evidence="16 17">KACC 16890</strain>
    </source>
</reference>
<dbReference type="Pfam" id="PF01687">
    <property type="entry name" value="Flavokinase"/>
    <property type="match status" value="1"/>
</dbReference>
<dbReference type="SUPFAM" id="SSF82114">
    <property type="entry name" value="Riboflavin kinase-like"/>
    <property type="match status" value="1"/>
</dbReference>
<comment type="pathway">
    <text evidence="1 14">Cofactor biosynthesis; FAD biosynthesis; FAD from FMN: step 1/1.</text>
</comment>
<dbReference type="Proteomes" id="UP000515800">
    <property type="component" value="Chromosome"/>
</dbReference>
<dbReference type="InterPro" id="IPR023468">
    <property type="entry name" value="Riboflavin_kinase"/>
</dbReference>
<keyword evidence="3 14" id="KW-0285">Flavoprotein</keyword>
<dbReference type="KEGG" id="wdi:H9L19_00900"/>
<sequence length="321" mass="35694">MQVVHLHHPYDKTKIIAGPVVLAMGFFDGVHIGHRAVIDRAKREARARGAQLAVLTYNQHASVVFEKHDTPIKYLTTIQRKLEIFEQLAVDVVYLVDFTSALAHVAPVDFVQQYMADLNAVAVVAGYDHTFGPKLTANMTTLPKLAQGRFDVIEVPPVYLAKQASASTLARQVLAAGDLQTLTQLLTIPYETTGVVVHGEARGRTMGFPTLNIETPIDERLPGEGVYIAQVAIAGHWYQGMGQIGYNVTFGAGRAQTVEINLFDFNEEVYGEQVHVKWEKYLRDEQKFSDMNALIQQLHQDKISAGNYFSHLERQGGHDVI</sequence>
<dbReference type="GO" id="GO:0006747">
    <property type="term" value="P:FAD biosynthetic process"/>
    <property type="evidence" value="ECO:0007669"/>
    <property type="project" value="UniProtKB-UniRule"/>
</dbReference>
<dbReference type="PANTHER" id="PTHR22749:SF6">
    <property type="entry name" value="RIBOFLAVIN KINASE"/>
    <property type="match status" value="1"/>
</dbReference>
<keyword evidence="8 14" id="KW-0418">Kinase</keyword>
<keyword evidence="5 14" id="KW-0808">Transferase</keyword>
<keyword evidence="17" id="KW-1185">Reference proteome</keyword>
<keyword evidence="7 14" id="KW-0547">Nucleotide-binding</keyword>
<evidence type="ECO:0000256" key="3">
    <source>
        <dbReference type="ARBA" id="ARBA00022630"/>
    </source>
</evidence>
<dbReference type="EC" id="2.7.1.26" evidence="14"/>
<gene>
    <name evidence="16" type="primary">ribF</name>
    <name evidence="16" type="ORF">H9L19_00900</name>
</gene>
<evidence type="ECO:0000256" key="7">
    <source>
        <dbReference type="ARBA" id="ARBA00022741"/>
    </source>
</evidence>
<dbReference type="Gene3D" id="3.40.50.620">
    <property type="entry name" value="HUPs"/>
    <property type="match status" value="1"/>
</dbReference>
<keyword evidence="4 14" id="KW-0288">FMN</keyword>
<dbReference type="InterPro" id="IPR002606">
    <property type="entry name" value="Riboflavin_kinase_bac"/>
</dbReference>
<comment type="pathway">
    <text evidence="2 14">Cofactor biosynthesis; FMN biosynthesis; FMN from riboflavin (ATP route): step 1/1.</text>
</comment>